<name>A0A8S9FEX7_BRACR</name>
<dbReference type="EMBL" id="QGKY02002305">
    <property type="protein sequence ID" value="KAF2530638.1"/>
    <property type="molecule type" value="Genomic_DNA"/>
</dbReference>
<evidence type="ECO:0000256" key="1">
    <source>
        <dbReference type="SAM" id="MobiDB-lite"/>
    </source>
</evidence>
<protein>
    <submittedName>
        <fullName evidence="2">Uncharacterized protein</fullName>
    </submittedName>
</protein>
<proteinExistence type="predicted"/>
<comment type="caution">
    <text evidence="2">The sequence shown here is derived from an EMBL/GenBank/DDBJ whole genome shotgun (WGS) entry which is preliminary data.</text>
</comment>
<gene>
    <name evidence="2" type="ORF">F2Q70_00030765</name>
</gene>
<dbReference type="PANTHER" id="PTHR31099">
    <property type="entry name" value="OS06G0165300 PROTEIN"/>
    <property type="match status" value="1"/>
</dbReference>
<evidence type="ECO:0000313" key="2">
    <source>
        <dbReference type="EMBL" id="KAF2530638.1"/>
    </source>
</evidence>
<organism evidence="2">
    <name type="scientific">Brassica cretica</name>
    <name type="common">Mustard</name>
    <dbReference type="NCBI Taxonomy" id="69181"/>
    <lineage>
        <taxon>Eukaryota</taxon>
        <taxon>Viridiplantae</taxon>
        <taxon>Streptophyta</taxon>
        <taxon>Embryophyta</taxon>
        <taxon>Tracheophyta</taxon>
        <taxon>Spermatophyta</taxon>
        <taxon>Magnoliopsida</taxon>
        <taxon>eudicotyledons</taxon>
        <taxon>Gunneridae</taxon>
        <taxon>Pentapetalae</taxon>
        <taxon>rosids</taxon>
        <taxon>malvids</taxon>
        <taxon>Brassicales</taxon>
        <taxon>Brassicaceae</taxon>
        <taxon>Brassiceae</taxon>
        <taxon>Brassica</taxon>
    </lineage>
</organism>
<accession>A0A8S9FEX7</accession>
<sequence>MIDNTGRFKDDAETVIWLFPGNELDMCGDRLSIFREFRSVCKIWLNIYGTIYRDRKNRLRLSSLDYPPRKKFRLPGDVTIRIPGPFDKVSDFELGEIPVYESFFESGFRDQIHSLVDEISKAEKISPGQLNPSFWRILIAMQNLGDLEGFTVGVAEVLYCYSISPLNGGEFRYHLHPRGKVFPMQEISKAERKRCPVFEGCWTSKFAFMSFPRFSPTWCAAGRDTIEQLLELPLKRREVSFLVSDEALDRCSIRGVMSGSKGDEALAEYKKALEAMSARRAAVNRTAPVEDEEVQFVGSSRHQVTAAVAPSSSKKKSKASGSVPKTSSPAPFDWSAVLSNLNAKAFPLVPARLSLDGDSFAAIRSL</sequence>
<feature type="region of interest" description="Disordered" evidence="1">
    <location>
        <begin position="305"/>
        <end position="328"/>
    </location>
</feature>
<reference evidence="2" key="1">
    <citation type="submission" date="2019-12" db="EMBL/GenBank/DDBJ databases">
        <title>Genome sequencing and annotation of Brassica cretica.</title>
        <authorList>
            <person name="Studholme D.J."/>
            <person name="Sarris P.F."/>
        </authorList>
    </citation>
    <scope>NUCLEOTIDE SEQUENCE</scope>
    <source>
        <strain evidence="2">PFS-102/07</strain>
        <tissue evidence="2">Leaf</tissue>
    </source>
</reference>
<dbReference type="PANTHER" id="PTHR31099:SF49">
    <property type="entry name" value="MYOSIN HEAVY CHAIN-LIKE PROTEIN"/>
    <property type="match status" value="1"/>
</dbReference>
<dbReference type="AlphaFoldDB" id="A0A8S9FEX7"/>